<sequence length="210" mass="21818">MYDDLGAEAAVKEFAPEAAELVYVGKRGGQPSVAQAEIDARLVAFCRQGRSVVRLKGGCPSVFSRCGSELRALAAAGCAAELVPGVSSALAAPLFAGFPLTDAQLGKSFAVTSGHQPEAMDWTAFKEIDTLVVLMVGRNLSLLMRLLQEAGRLPDTPVAIVRSAGQPDQEVWKGSISTIGQQTQDAGALSPCVLIVGNVVGLALSSTYNA</sequence>
<keyword evidence="1" id="KW-0489">Methyltransferase</keyword>
<gene>
    <name evidence="6" type="ORF">CVIRNUC_002490</name>
</gene>
<reference evidence="6 7" key="1">
    <citation type="submission" date="2023-10" db="EMBL/GenBank/DDBJ databases">
        <authorList>
            <person name="Maclean D."/>
            <person name="Macfadyen A."/>
        </authorList>
    </citation>
    <scope>NUCLEOTIDE SEQUENCE [LARGE SCALE GENOMIC DNA]</scope>
</reference>
<protein>
    <recommendedName>
        <fullName evidence="5">Tetrapyrrole methylase domain-containing protein</fullName>
    </recommendedName>
</protein>
<feature type="domain" description="Tetrapyrrole methylase" evidence="5">
    <location>
        <begin position="3"/>
        <end position="179"/>
    </location>
</feature>
<keyword evidence="4" id="KW-0627">Porphyrin biosynthesis</keyword>
<evidence type="ECO:0000313" key="7">
    <source>
        <dbReference type="Proteomes" id="UP001314263"/>
    </source>
</evidence>
<evidence type="ECO:0000259" key="5">
    <source>
        <dbReference type="Pfam" id="PF00590"/>
    </source>
</evidence>
<comment type="caution">
    <text evidence="6">The sequence shown here is derived from an EMBL/GenBank/DDBJ whole genome shotgun (WGS) entry which is preliminary data.</text>
</comment>
<dbReference type="EMBL" id="CAUYUE010000003">
    <property type="protein sequence ID" value="CAK0756865.1"/>
    <property type="molecule type" value="Genomic_DNA"/>
</dbReference>
<keyword evidence="3" id="KW-0949">S-adenosyl-L-methionine</keyword>
<dbReference type="GO" id="GO:0004851">
    <property type="term" value="F:uroporphyrin-III C-methyltransferase activity"/>
    <property type="evidence" value="ECO:0007669"/>
    <property type="project" value="TreeGrafter"/>
</dbReference>
<organism evidence="6 7">
    <name type="scientific">Coccomyxa viridis</name>
    <dbReference type="NCBI Taxonomy" id="1274662"/>
    <lineage>
        <taxon>Eukaryota</taxon>
        <taxon>Viridiplantae</taxon>
        <taxon>Chlorophyta</taxon>
        <taxon>core chlorophytes</taxon>
        <taxon>Trebouxiophyceae</taxon>
        <taxon>Trebouxiophyceae incertae sedis</taxon>
        <taxon>Coccomyxaceae</taxon>
        <taxon>Coccomyxa</taxon>
    </lineage>
</organism>
<dbReference type="PANTHER" id="PTHR45790:SF3">
    <property type="entry name" value="S-ADENOSYL-L-METHIONINE-DEPENDENT UROPORPHYRINOGEN III METHYLTRANSFERASE, CHLOROPLASTIC"/>
    <property type="match status" value="1"/>
</dbReference>
<dbReference type="InterPro" id="IPR035996">
    <property type="entry name" value="4pyrrol_Methylase_sf"/>
</dbReference>
<dbReference type="InterPro" id="IPR014777">
    <property type="entry name" value="4pyrrole_Mease_sub1"/>
</dbReference>
<evidence type="ECO:0000256" key="1">
    <source>
        <dbReference type="ARBA" id="ARBA00022603"/>
    </source>
</evidence>
<dbReference type="GO" id="GO:0032259">
    <property type="term" value="P:methylation"/>
    <property type="evidence" value="ECO:0007669"/>
    <property type="project" value="UniProtKB-KW"/>
</dbReference>
<evidence type="ECO:0000313" key="6">
    <source>
        <dbReference type="EMBL" id="CAK0756865.1"/>
    </source>
</evidence>
<dbReference type="AlphaFoldDB" id="A0AAV1HWM3"/>
<proteinExistence type="predicted"/>
<dbReference type="Gene3D" id="3.30.950.10">
    <property type="entry name" value="Methyltransferase, Cobalt-precorrin-4 Transmethylase, Domain 2"/>
    <property type="match status" value="1"/>
</dbReference>
<keyword evidence="2" id="KW-0808">Transferase</keyword>
<dbReference type="SUPFAM" id="SSF53790">
    <property type="entry name" value="Tetrapyrrole methylase"/>
    <property type="match status" value="1"/>
</dbReference>
<dbReference type="Gene3D" id="3.40.1010.10">
    <property type="entry name" value="Cobalt-precorrin-4 Transmethylase, Domain 1"/>
    <property type="match status" value="1"/>
</dbReference>
<dbReference type="InterPro" id="IPR000878">
    <property type="entry name" value="4pyrrol_Mease"/>
</dbReference>
<dbReference type="PANTHER" id="PTHR45790">
    <property type="entry name" value="SIROHEME SYNTHASE-RELATED"/>
    <property type="match status" value="1"/>
</dbReference>
<dbReference type="InterPro" id="IPR050161">
    <property type="entry name" value="Siro_Cobalamin_biosynth"/>
</dbReference>
<evidence type="ECO:0000256" key="2">
    <source>
        <dbReference type="ARBA" id="ARBA00022679"/>
    </source>
</evidence>
<dbReference type="InterPro" id="IPR014776">
    <property type="entry name" value="4pyrrole_Mease_sub2"/>
</dbReference>
<accession>A0AAV1HWM3</accession>
<name>A0AAV1HWM3_9CHLO</name>
<dbReference type="InterPro" id="IPR006366">
    <property type="entry name" value="CobA/CysG_C"/>
</dbReference>
<dbReference type="GO" id="GO:0019354">
    <property type="term" value="P:siroheme biosynthetic process"/>
    <property type="evidence" value="ECO:0007669"/>
    <property type="project" value="InterPro"/>
</dbReference>
<keyword evidence="7" id="KW-1185">Reference proteome</keyword>
<dbReference type="Proteomes" id="UP001314263">
    <property type="component" value="Unassembled WGS sequence"/>
</dbReference>
<dbReference type="Pfam" id="PF00590">
    <property type="entry name" value="TP_methylase"/>
    <property type="match status" value="1"/>
</dbReference>
<dbReference type="CDD" id="cd11642">
    <property type="entry name" value="SUMT"/>
    <property type="match status" value="1"/>
</dbReference>
<evidence type="ECO:0000256" key="3">
    <source>
        <dbReference type="ARBA" id="ARBA00022691"/>
    </source>
</evidence>
<evidence type="ECO:0000256" key="4">
    <source>
        <dbReference type="ARBA" id="ARBA00023244"/>
    </source>
</evidence>